<sequence>MVGIPFVSILFVWMLLERAVSAKARVPFFYKEVRVSGGKKFLFYKFRIFRKGVIEAAQERGAVVHTKPLEKYPENLTLYGRCLKNIYMDEFPQLWNVLKGDMTLVGPRPTNIESSAALCKQGIYTRERIRCGLTGPFQAQKGGDADQHAVDAAYIDFVQSHSGMAVVCKDIGILVDTVKTIFRAEGI</sequence>
<dbReference type="AlphaFoldDB" id="A0A2M6W021"/>
<proteinExistence type="inferred from homology"/>
<dbReference type="GO" id="GO:0016780">
    <property type="term" value="F:phosphotransferase activity, for other substituted phosphate groups"/>
    <property type="evidence" value="ECO:0007669"/>
    <property type="project" value="TreeGrafter"/>
</dbReference>
<evidence type="ECO:0000313" key="3">
    <source>
        <dbReference type="EMBL" id="PIT86095.1"/>
    </source>
</evidence>
<dbReference type="Pfam" id="PF02397">
    <property type="entry name" value="Bac_transf"/>
    <property type="match status" value="1"/>
</dbReference>
<dbReference type="Proteomes" id="UP000229362">
    <property type="component" value="Unassembled WGS sequence"/>
</dbReference>
<organism evidence="3 4">
    <name type="scientific">Candidatus Magasanikbacteria bacterium CG10_big_fil_rev_8_21_14_0_10_43_6</name>
    <dbReference type="NCBI Taxonomy" id="1974650"/>
    <lineage>
        <taxon>Bacteria</taxon>
        <taxon>Candidatus Magasanikiibacteriota</taxon>
    </lineage>
</organism>
<dbReference type="EMBL" id="PFBZ01000214">
    <property type="protein sequence ID" value="PIT86095.1"/>
    <property type="molecule type" value="Genomic_DNA"/>
</dbReference>
<evidence type="ECO:0000313" key="4">
    <source>
        <dbReference type="Proteomes" id="UP000229362"/>
    </source>
</evidence>
<dbReference type="PANTHER" id="PTHR30576:SF0">
    <property type="entry name" value="UNDECAPRENYL-PHOSPHATE N-ACETYLGALACTOSAMINYL 1-PHOSPHATE TRANSFERASE-RELATED"/>
    <property type="match status" value="1"/>
</dbReference>
<protein>
    <recommendedName>
        <fullName evidence="2">Bacterial sugar transferase domain-containing protein</fullName>
    </recommendedName>
</protein>
<dbReference type="PANTHER" id="PTHR30576">
    <property type="entry name" value="COLANIC BIOSYNTHESIS UDP-GLUCOSE LIPID CARRIER TRANSFERASE"/>
    <property type="match status" value="1"/>
</dbReference>
<comment type="caution">
    <text evidence="3">The sequence shown here is derived from an EMBL/GenBank/DDBJ whole genome shotgun (WGS) entry which is preliminary data.</text>
</comment>
<evidence type="ECO:0000256" key="1">
    <source>
        <dbReference type="ARBA" id="ARBA00006464"/>
    </source>
</evidence>
<accession>A0A2M6W021</accession>
<dbReference type="InterPro" id="IPR003362">
    <property type="entry name" value="Bact_transf"/>
</dbReference>
<reference evidence="4" key="1">
    <citation type="submission" date="2017-09" db="EMBL/GenBank/DDBJ databases">
        <title>Depth-based differentiation of microbial function through sediment-hosted aquifers and enrichment of novel symbionts in the deep terrestrial subsurface.</title>
        <authorList>
            <person name="Probst A.J."/>
            <person name="Ladd B."/>
            <person name="Jarett J.K."/>
            <person name="Geller-Mcgrath D.E."/>
            <person name="Sieber C.M.K."/>
            <person name="Emerson J.B."/>
            <person name="Anantharaman K."/>
            <person name="Thomas B.C."/>
            <person name="Malmstrom R."/>
            <person name="Stieglmeier M."/>
            <person name="Klingl A."/>
            <person name="Woyke T."/>
            <person name="Ryan C.M."/>
            <person name="Banfield J.F."/>
        </authorList>
    </citation>
    <scope>NUCLEOTIDE SEQUENCE [LARGE SCALE GENOMIC DNA]</scope>
</reference>
<evidence type="ECO:0000259" key="2">
    <source>
        <dbReference type="Pfam" id="PF02397"/>
    </source>
</evidence>
<name>A0A2M6W021_9BACT</name>
<gene>
    <name evidence="3" type="ORF">COU33_05055</name>
</gene>
<feature type="domain" description="Bacterial sugar transferase" evidence="2">
    <location>
        <begin position="6"/>
        <end position="182"/>
    </location>
</feature>
<comment type="similarity">
    <text evidence="1">Belongs to the bacterial sugar transferase family.</text>
</comment>